<dbReference type="PROSITE" id="PS00061">
    <property type="entry name" value="ADH_SHORT"/>
    <property type="match status" value="1"/>
</dbReference>
<sequence>MTAAAAALGSVGVDIVSLSSRRLAEAPPGACARPPIVNAGDGAAPAVPLTGTGSGTPAGRAFPLSGTAGSRRRARRTTMAGDRPEAAGAEGEADVGSLDGKTAIVTGAGQGVGRGIALALASEGVSVAVLGRTEAKLEKTCALIRERGARAEPLRCDVSDTGSVPDVVEEVAARLGGIDILVNNAYSGAFGPLLSMSDADFQLGFRSGPFAAFAFMKACHPHLKRRGGGSIVNLVTSAMVRWDTSTYGAYAAAKQAIGSLTRTAAAEWGADGIRVNCIAPHALSPGLKWWTEHNPAEAEEFRRTIPLGYIGDCERDIGRAVAVLVGPDMRYLTGATVPLDGGQARFG</sequence>
<protein>
    <recommendedName>
        <fullName evidence="6">SDR family oxidoreductase</fullName>
    </recommendedName>
</protein>
<dbReference type="Pfam" id="PF13561">
    <property type="entry name" value="adh_short_C2"/>
    <property type="match status" value="1"/>
</dbReference>
<name>A0ABP6NJ71_9ACTN</name>
<evidence type="ECO:0008006" key="6">
    <source>
        <dbReference type="Google" id="ProtNLM"/>
    </source>
</evidence>
<accession>A0ABP6NJ71</accession>
<dbReference type="PRINTS" id="PR00080">
    <property type="entry name" value="SDRFAMILY"/>
</dbReference>
<dbReference type="EMBL" id="BAAAUT010000040">
    <property type="protein sequence ID" value="GAA3150285.1"/>
    <property type="molecule type" value="Genomic_DNA"/>
</dbReference>
<dbReference type="InterPro" id="IPR036291">
    <property type="entry name" value="NAD(P)-bd_dom_sf"/>
</dbReference>
<dbReference type="Gene3D" id="3.40.50.720">
    <property type="entry name" value="NAD(P)-binding Rossmann-like Domain"/>
    <property type="match status" value="1"/>
</dbReference>
<reference evidence="5" key="1">
    <citation type="journal article" date="2019" name="Int. J. Syst. Evol. Microbiol.">
        <title>The Global Catalogue of Microorganisms (GCM) 10K type strain sequencing project: providing services to taxonomists for standard genome sequencing and annotation.</title>
        <authorList>
            <consortium name="The Broad Institute Genomics Platform"/>
            <consortium name="The Broad Institute Genome Sequencing Center for Infectious Disease"/>
            <person name="Wu L."/>
            <person name="Ma J."/>
        </authorList>
    </citation>
    <scope>NUCLEOTIDE SEQUENCE [LARGE SCALE GENOMIC DNA]</scope>
    <source>
        <strain evidence="5">JCM 9373</strain>
    </source>
</reference>
<organism evidence="4 5">
    <name type="scientific">Planomonospora alba</name>
    <dbReference type="NCBI Taxonomy" id="161354"/>
    <lineage>
        <taxon>Bacteria</taxon>
        <taxon>Bacillati</taxon>
        <taxon>Actinomycetota</taxon>
        <taxon>Actinomycetes</taxon>
        <taxon>Streptosporangiales</taxon>
        <taxon>Streptosporangiaceae</taxon>
        <taxon>Planomonospora</taxon>
    </lineage>
</organism>
<feature type="compositionally biased region" description="Low complexity" evidence="3">
    <location>
        <begin position="77"/>
        <end position="90"/>
    </location>
</feature>
<keyword evidence="5" id="KW-1185">Reference proteome</keyword>
<evidence type="ECO:0000256" key="2">
    <source>
        <dbReference type="ARBA" id="ARBA00023002"/>
    </source>
</evidence>
<dbReference type="PANTHER" id="PTHR43639:SF1">
    <property type="entry name" value="SHORT-CHAIN DEHYDROGENASE_REDUCTASE FAMILY PROTEIN"/>
    <property type="match status" value="1"/>
</dbReference>
<evidence type="ECO:0000313" key="5">
    <source>
        <dbReference type="Proteomes" id="UP001500320"/>
    </source>
</evidence>
<comment type="caution">
    <text evidence="4">The sequence shown here is derived from an EMBL/GenBank/DDBJ whole genome shotgun (WGS) entry which is preliminary data.</text>
</comment>
<dbReference type="InterPro" id="IPR002347">
    <property type="entry name" value="SDR_fam"/>
</dbReference>
<dbReference type="PRINTS" id="PR00081">
    <property type="entry name" value="GDHRDH"/>
</dbReference>
<feature type="region of interest" description="Disordered" evidence="3">
    <location>
        <begin position="64"/>
        <end position="94"/>
    </location>
</feature>
<evidence type="ECO:0000256" key="1">
    <source>
        <dbReference type="ARBA" id="ARBA00006484"/>
    </source>
</evidence>
<dbReference type="InterPro" id="IPR020904">
    <property type="entry name" value="Sc_DH/Rdtase_CS"/>
</dbReference>
<comment type="similarity">
    <text evidence="1">Belongs to the short-chain dehydrogenases/reductases (SDR) family.</text>
</comment>
<proteinExistence type="inferred from homology"/>
<dbReference type="CDD" id="cd05233">
    <property type="entry name" value="SDR_c"/>
    <property type="match status" value="1"/>
</dbReference>
<dbReference type="Proteomes" id="UP001500320">
    <property type="component" value="Unassembled WGS sequence"/>
</dbReference>
<evidence type="ECO:0000313" key="4">
    <source>
        <dbReference type="EMBL" id="GAA3150285.1"/>
    </source>
</evidence>
<gene>
    <name evidence="4" type="ORF">GCM10010466_46770</name>
</gene>
<dbReference type="SUPFAM" id="SSF51735">
    <property type="entry name" value="NAD(P)-binding Rossmann-fold domains"/>
    <property type="match status" value="1"/>
</dbReference>
<evidence type="ECO:0000256" key="3">
    <source>
        <dbReference type="SAM" id="MobiDB-lite"/>
    </source>
</evidence>
<keyword evidence="2" id="KW-0560">Oxidoreductase</keyword>
<dbReference type="PANTHER" id="PTHR43639">
    <property type="entry name" value="OXIDOREDUCTASE, SHORT-CHAIN DEHYDROGENASE/REDUCTASE FAMILY (AFU_ORTHOLOGUE AFUA_5G02870)"/>
    <property type="match status" value="1"/>
</dbReference>